<evidence type="ECO:0000313" key="3">
    <source>
        <dbReference type="Proteomes" id="UP000024635"/>
    </source>
</evidence>
<feature type="region of interest" description="Disordered" evidence="1">
    <location>
        <begin position="35"/>
        <end position="54"/>
    </location>
</feature>
<evidence type="ECO:0000256" key="1">
    <source>
        <dbReference type="SAM" id="MobiDB-lite"/>
    </source>
</evidence>
<evidence type="ECO:0000313" key="2">
    <source>
        <dbReference type="EMBL" id="EYB89015.1"/>
    </source>
</evidence>
<sequence length="111" mass="12000">MRMHVVCSISELVLRSKLLPQTTAMKMLVNDEKNLEQTNANKVESEKEIESAQQKVDVAPLPLSTDPSAVGTPPAVSFVNIAENGSDVLYGLQQVGLIQLCEILLILVVVG</sequence>
<dbReference type="Proteomes" id="UP000024635">
    <property type="component" value="Unassembled WGS sequence"/>
</dbReference>
<dbReference type="EMBL" id="JARK01001574">
    <property type="protein sequence ID" value="EYB89015.1"/>
    <property type="molecule type" value="Genomic_DNA"/>
</dbReference>
<accession>A0A016SEK5</accession>
<keyword evidence="3" id="KW-1185">Reference proteome</keyword>
<protein>
    <submittedName>
        <fullName evidence="2">Uncharacterized protein</fullName>
    </submittedName>
</protein>
<name>A0A016SEK5_9BILA</name>
<gene>
    <name evidence="2" type="primary">Acey_s0238.g3298</name>
    <name evidence="2" type="ORF">Y032_0238g3298</name>
</gene>
<proteinExistence type="predicted"/>
<comment type="caution">
    <text evidence="2">The sequence shown here is derived from an EMBL/GenBank/DDBJ whole genome shotgun (WGS) entry which is preliminary data.</text>
</comment>
<reference evidence="3" key="1">
    <citation type="journal article" date="2015" name="Nat. Genet.">
        <title>The genome and transcriptome of the zoonotic hookworm Ancylostoma ceylanicum identify infection-specific gene families.</title>
        <authorList>
            <person name="Schwarz E.M."/>
            <person name="Hu Y."/>
            <person name="Antoshechkin I."/>
            <person name="Miller M.M."/>
            <person name="Sternberg P.W."/>
            <person name="Aroian R.V."/>
        </authorList>
    </citation>
    <scope>NUCLEOTIDE SEQUENCE</scope>
    <source>
        <strain evidence="3">HY135</strain>
    </source>
</reference>
<organism evidence="2 3">
    <name type="scientific">Ancylostoma ceylanicum</name>
    <dbReference type="NCBI Taxonomy" id="53326"/>
    <lineage>
        <taxon>Eukaryota</taxon>
        <taxon>Metazoa</taxon>
        <taxon>Ecdysozoa</taxon>
        <taxon>Nematoda</taxon>
        <taxon>Chromadorea</taxon>
        <taxon>Rhabditida</taxon>
        <taxon>Rhabditina</taxon>
        <taxon>Rhabditomorpha</taxon>
        <taxon>Strongyloidea</taxon>
        <taxon>Ancylostomatidae</taxon>
        <taxon>Ancylostomatinae</taxon>
        <taxon>Ancylostoma</taxon>
    </lineage>
</organism>
<dbReference type="AlphaFoldDB" id="A0A016SEK5"/>